<proteinExistence type="predicted"/>
<dbReference type="PRINTS" id="PR00605">
    <property type="entry name" value="CYTCHROMECIC"/>
</dbReference>
<sequence>MNEPKRIAAQQREMPEPSEGYRKVPWLVVLIVGALFAWSIGYIAFTHQGEQPSYGDRRSAADFAVAAPAPGGVVDGAQLYTAQCLACHQASGQGLPGVFPPLADSEWVNGKGSLAIQIVLHGVTGEMTVGGTTYNSQMPTFKDKMNDAEVAAVVSYIRSNFGNTSEPVDAETVKAERAATADRTEPWKGDADLQAMK</sequence>
<dbReference type="KEGG" id="pus:CKA81_00465"/>
<keyword evidence="8" id="KW-1133">Transmembrane helix</keyword>
<evidence type="ECO:0000256" key="2">
    <source>
        <dbReference type="ARBA" id="ARBA00022617"/>
    </source>
</evidence>
<dbReference type="InterPro" id="IPR036909">
    <property type="entry name" value="Cyt_c-like_dom_sf"/>
</dbReference>
<dbReference type="InterPro" id="IPR051459">
    <property type="entry name" value="Cytochrome_c-type_DH"/>
</dbReference>
<evidence type="ECO:0000259" key="9">
    <source>
        <dbReference type="PROSITE" id="PS51007"/>
    </source>
</evidence>
<evidence type="ECO:0000256" key="3">
    <source>
        <dbReference type="ARBA" id="ARBA00022723"/>
    </source>
</evidence>
<evidence type="ECO:0000256" key="8">
    <source>
        <dbReference type="SAM" id="Phobius"/>
    </source>
</evidence>
<keyword evidence="1" id="KW-0813">Transport</keyword>
<protein>
    <submittedName>
        <fullName evidence="10">Cytochrome C oxidase Cbb3</fullName>
    </submittedName>
</protein>
<keyword evidence="2 6" id="KW-0349">Heme</keyword>
<feature type="transmembrane region" description="Helical" evidence="8">
    <location>
        <begin position="24"/>
        <end position="45"/>
    </location>
</feature>
<organism evidence="10 11">
    <name type="scientific">Pollutimonas thiosulfatoxidans</name>
    <dbReference type="NCBI Taxonomy" id="2028345"/>
    <lineage>
        <taxon>Bacteria</taxon>
        <taxon>Pseudomonadati</taxon>
        <taxon>Pseudomonadota</taxon>
        <taxon>Betaproteobacteria</taxon>
        <taxon>Burkholderiales</taxon>
        <taxon>Alcaligenaceae</taxon>
        <taxon>Pollutimonas</taxon>
    </lineage>
</organism>
<dbReference type="Pfam" id="PF00034">
    <property type="entry name" value="Cytochrom_C"/>
    <property type="match status" value="1"/>
</dbReference>
<dbReference type="InterPro" id="IPR009056">
    <property type="entry name" value="Cyt_c-like_dom"/>
</dbReference>
<dbReference type="InterPro" id="IPR008168">
    <property type="entry name" value="Cyt_C_IC"/>
</dbReference>
<evidence type="ECO:0000256" key="7">
    <source>
        <dbReference type="SAM" id="MobiDB-lite"/>
    </source>
</evidence>
<reference evidence="10 11" key="1">
    <citation type="submission" date="2017-08" db="EMBL/GenBank/DDBJ databases">
        <authorList>
            <person name="Park S.-J."/>
            <person name="Kim H."/>
        </authorList>
    </citation>
    <scope>NUCLEOTIDE SEQUENCE [LARGE SCALE GENOMIC DNA]</scope>
    <source>
        <strain evidence="11">ye3</strain>
    </source>
</reference>
<dbReference type="OrthoDB" id="9809720at2"/>
<name>A0A410G861_9BURK</name>
<evidence type="ECO:0000313" key="11">
    <source>
        <dbReference type="Proteomes" id="UP000283474"/>
    </source>
</evidence>
<dbReference type="PROSITE" id="PS51007">
    <property type="entry name" value="CYTC"/>
    <property type="match status" value="1"/>
</dbReference>
<feature type="compositionally biased region" description="Basic and acidic residues" evidence="7">
    <location>
        <begin position="172"/>
        <end position="191"/>
    </location>
</feature>
<dbReference type="PANTHER" id="PTHR35008">
    <property type="entry name" value="BLL4482 PROTEIN-RELATED"/>
    <property type="match status" value="1"/>
</dbReference>
<dbReference type="GO" id="GO:0005506">
    <property type="term" value="F:iron ion binding"/>
    <property type="evidence" value="ECO:0007669"/>
    <property type="project" value="InterPro"/>
</dbReference>
<evidence type="ECO:0000313" key="10">
    <source>
        <dbReference type="EMBL" id="QAA92487.1"/>
    </source>
</evidence>
<dbReference type="PANTHER" id="PTHR35008:SF8">
    <property type="entry name" value="ALCOHOL DEHYDROGENASE CYTOCHROME C SUBUNIT"/>
    <property type="match status" value="1"/>
</dbReference>
<evidence type="ECO:0000256" key="6">
    <source>
        <dbReference type="PROSITE-ProRule" id="PRU00433"/>
    </source>
</evidence>
<keyword evidence="3 6" id="KW-0479">Metal-binding</keyword>
<keyword evidence="11" id="KW-1185">Reference proteome</keyword>
<evidence type="ECO:0000256" key="5">
    <source>
        <dbReference type="ARBA" id="ARBA00023004"/>
    </source>
</evidence>
<dbReference type="RefSeq" id="WP_128353534.1">
    <property type="nucleotide sequence ID" value="NZ_CP022987.1"/>
</dbReference>
<dbReference type="Gene3D" id="1.10.760.10">
    <property type="entry name" value="Cytochrome c-like domain"/>
    <property type="match status" value="1"/>
</dbReference>
<accession>A0A410G861</accession>
<keyword evidence="8" id="KW-0812">Transmembrane</keyword>
<evidence type="ECO:0000256" key="1">
    <source>
        <dbReference type="ARBA" id="ARBA00022448"/>
    </source>
</evidence>
<dbReference type="GO" id="GO:0009055">
    <property type="term" value="F:electron transfer activity"/>
    <property type="evidence" value="ECO:0007669"/>
    <property type="project" value="InterPro"/>
</dbReference>
<dbReference type="AlphaFoldDB" id="A0A410G861"/>
<keyword evidence="8" id="KW-0472">Membrane</keyword>
<evidence type="ECO:0000256" key="4">
    <source>
        <dbReference type="ARBA" id="ARBA00022982"/>
    </source>
</evidence>
<keyword evidence="5 6" id="KW-0408">Iron</keyword>
<dbReference type="GO" id="GO:0020037">
    <property type="term" value="F:heme binding"/>
    <property type="evidence" value="ECO:0007669"/>
    <property type="project" value="InterPro"/>
</dbReference>
<dbReference type="Proteomes" id="UP000283474">
    <property type="component" value="Chromosome"/>
</dbReference>
<feature type="region of interest" description="Disordered" evidence="7">
    <location>
        <begin position="172"/>
        <end position="197"/>
    </location>
</feature>
<gene>
    <name evidence="10" type="ORF">CKA81_00465</name>
</gene>
<dbReference type="EMBL" id="CP022987">
    <property type="protein sequence ID" value="QAA92487.1"/>
    <property type="molecule type" value="Genomic_DNA"/>
</dbReference>
<keyword evidence="4" id="KW-0249">Electron transport</keyword>
<feature type="domain" description="Cytochrome c" evidence="9">
    <location>
        <begin position="71"/>
        <end position="161"/>
    </location>
</feature>
<dbReference type="SUPFAM" id="SSF46626">
    <property type="entry name" value="Cytochrome c"/>
    <property type="match status" value="1"/>
</dbReference>